<dbReference type="STRING" id="1802579.A2310_02255"/>
<dbReference type="Pfam" id="PF07963">
    <property type="entry name" value="N_methyl"/>
    <property type="match status" value="1"/>
</dbReference>
<dbReference type="SUPFAM" id="SSF54523">
    <property type="entry name" value="Pili subunits"/>
    <property type="match status" value="1"/>
</dbReference>
<accession>A0A1F4SPI4</accession>
<sequence>MKKNGFTLIELIMAVVILGIVVLSVLNIFININFKNPKLEAVSTSLYLASAKLEEISNRNFNSITSESLTSFLGDFSDYNYSVQAAYVASQEIEEVSLTPTSYKWIKVFVSSYSLGSLEVSTLVSDASN</sequence>
<dbReference type="AlphaFoldDB" id="A0A1F4SPI4"/>
<evidence type="ECO:0000256" key="1">
    <source>
        <dbReference type="SAM" id="Phobius"/>
    </source>
</evidence>
<gene>
    <name evidence="2" type="ORF">A2310_02255</name>
</gene>
<dbReference type="EMBL" id="MEUB01000038">
    <property type="protein sequence ID" value="OGC21603.1"/>
    <property type="molecule type" value="Genomic_DNA"/>
</dbReference>
<protein>
    <recommendedName>
        <fullName evidence="4">Prepilin-type N-terminal cleavage/methylation domain-containing protein</fullName>
    </recommendedName>
</protein>
<keyword evidence="1" id="KW-0472">Membrane</keyword>
<dbReference type="Gene3D" id="3.30.700.10">
    <property type="entry name" value="Glycoprotein, Type 4 Pilin"/>
    <property type="match status" value="1"/>
</dbReference>
<keyword evidence="1" id="KW-1133">Transmembrane helix</keyword>
<evidence type="ECO:0008006" key="4">
    <source>
        <dbReference type="Google" id="ProtNLM"/>
    </source>
</evidence>
<dbReference type="Proteomes" id="UP000178417">
    <property type="component" value="Unassembled WGS sequence"/>
</dbReference>
<name>A0A1F4SPI4_UNCSA</name>
<dbReference type="InterPro" id="IPR012902">
    <property type="entry name" value="N_methyl_site"/>
</dbReference>
<evidence type="ECO:0000313" key="2">
    <source>
        <dbReference type="EMBL" id="OGC21603.1"/>
    </source>
</evidence>
<reference evidence="2 3" key="1">
    <citation type="journal article" date="2016" name="Nat. Commun.">
        <title>Thousands of microbial genomes shed light on interconnected biogeochemical processes in an aquifer system.</title>
        <authorList>
            <person name="Anantharaman K."/>
            <person name="Brown C.T."/>
            <person name="Hug L.A."/>
            <person name="Sharon I."/>
            <person name="Castelle C.J."/>
            <person name="Probst A.J."/>
            <person name="Thomas B.C."/>
            <person name="Singh A."/>
            <person name="Wilkins M.J."/>
            <person name="Karaoz U."/>
            <person name="Brodie E.L."/>
            <person name="Williams K.H."/>
            <person name="Hubbard S.S."/>
            <person name="Banfield J.F."/>
        </authorList>
    </citation>
    <scope>NUCLEOTIDE SEQUENCE [LARGE SCALE GENOMIC DNA]</scope>
</reference>
<dbReference type="NCBIfam" id="TIGR02532">
    <property type="entry name" value="IV_pilin_GFxxxE"/>
    <property type="match status" value="1"/>
</dbReference>
<feature type="transmembrane region" description="Helical" evidence="1">
    <location>
        <begin position="6"/>
        <end position="30"/>
    </location>
</feature>
<comment type="caution">
    <text evidence="2">The sequence shown here is derived from an EMBL/GenBank/DDBJ whole genome shotgun (WGS) entry which is preliminary data.</text>
</comment>
<keyword evidence="1" id="KW-0812">Transmembrane</keyword>
<proteinExistence type="predicted"/>
<organism evidence="2 3">
    <name type="scientific">candidate division WOR-1 bacterium RIFOXYB2_FULL_37_13</name>
    <dbReference type="NCBI Taxonomy" id="1802579"/>
    <lineage>
        <taxon>Bacteria</taxon>
        <taxon>Bacillati</taxon>
        <taxon>Saganbacteria</taxon>
    </lineage>
</organism>
<dbReference type="InterPro" id="IPR045584">
    <property type="entry name" value="Pilin-like"/>
</dbReference>
<evidence type="ECO:0000313" key="3">
    <source>
        <dbReference type="Proteomes" id="UP000178417"/>
    </source>
</evidence>